<proteinExistence type="predicted"/>
<dbReference type="Gene3D" id="1.25.40.90">
    <property type="match status" value="1"/>
</dbReference>
<dbReference type="InterPro" id="IPR047415">
    <property type="entry name" value="Pcf11_CID"/>
</dbReference>
<dbReference type="GO" id="GO:0005737">
    <property type="term" value="C:cytoplasm"/>
    <property type="evidence" value="ECO:0007669"/>
    <property type="project" value="TreeGrafter"/>
</dbReference>
<dbReference type="GO" id="GO:0006369">
    <property type="term" value="P:termination of RNA polymerase II transcription"/>
    <property type="evidence" value="ECO:0007669"/>
    <property type="project" value="InterPro"/>
</dbReference>
<dbReference type="GO" id="GO:0003729">
    <property type="term" value="F:mRNA binding"/>
    <property type="evidence" value="ECO:0007669"/>
    <property type="project" value="InterPro"/>
</dbReference>
<dbReference type="InterPro" id="IPR008942">
    <property type="entry name" value="ENTH_VHS"/>
</dbReference>
<dbReference type="InterPro" id="IPR006569">
    <property type="entry name" value="CID_dom"/>
</dbReference>
<dbReference type="InParanoid" id="G8YLW8"/>
<dbReference type="PANTHER" id="PTHR15921:SF3">
    <property type="entry name" value="PRE-MRNA CLEAVAGE COMPLEX 2 PROTEIN PCF11"/>
    <property type="match status" value="1"/>
</dbReference>
<feature type="compositionally biased region" description="Polar residues" evidence="1">
    <location>
        <begin position="309"/>
        <end position="323"/>
    </location>
</feature>
<gene>
    <name evidence="3" type="primary">Piso0_001850</name>
    <name evidence="3" type="ORF">GNLVRS01_PISO0F15427g</name>
</gene>
<dbReference type="AlphaFoldDB" id="G8YLW8"/>
<dbReference type="Pfam" id="PF04818">
    <property type="entry name" value="CID"/>
    <property type="match status" value="1"/>
</dbReference>
<dbReference type="STRING" id="559304.G8YLW8"/>
<dbReference type="CDD" id="cd16982">
    <property type="entry name" value="CID_Pcf11"/>
    <property type="match status" value="1"/>
</dbReference>
<name>G8YLW8_PICSO</name>
<organism evidence="3 4">
    <name type="scientific">Pichia sorbitophila (strain ATCC MYA-4447 / BCRC 22081 / CBS 7064 / NBRC 10061 / NRRL Y-12695)</name>
    <name type="common">Hybrid yeast</name>
    <dbReference type="NCBI Taxonomy" id="559304"/>
    <lineage>
        <taxon>Eukaryota</taxon>
        <taxon>Fungi</taxon>
        <taxon>Dikarya</taxon>
        <taxon>Ascomycota</taxon>
        <taxon>Saccharomycotina</taxon>
        <taxon>Pichiomycetes</taxon>
        <taxon>Debaryomycetaceae</taxon>
        <taxon>Millerozyma</taxon>
    </lineage>
</organism>
<feature type="compositionally biased region" description="Acidic residues" evidence="1">
    <location>
        <begin position="326"/>
        <end position="338"/>
    </location>
</feature>
<dbReference type="GO" id="GO:0005849">
    <property type="term" value="C:mRNA cleavage factor complex"/>
    <property type="evidence" value="ECO:0007669"/>
    <property type="project" value="TreeGrafter"/>
</dbReference>
<feature type="region of interest" description="Disordered" evidence="1">
    <location>
        <begin position="302"/>
        <end position="342"/>
    </location>
</feature>
<dbReference type="FunFam" id="1.25.40.90:FF:000016">
    <property type="entry name" value="mRNA cleavage factor complex component Pcf11"/>
    <property type="match status" value="1"/>
</dbReference>
<dbReference type="SUPFAM" id="SSF48464">
    <property type="entry name" value="ENTH/VHS domain"/>
    <property type="match status" value="1"/>
</dbReference>
<dbReference type="eggNOG" id="KOG2071">
    <property type="taxonomic scope" value="Eukaryota"/>
</dbReference>
<evidence type="ECO:0000313" key="3">
    <source>
        <dbReference type="EMBL" id="CCE89052.1"/>
    </source>
</evidence>
<evidence type="ECO:0000256" key="1">
    <source>
        <dbReference type="SAM" id="MobiDB-lite"/>
    </source>
</evidence>
<accession>G8YLW8</accession>
<evidence type="ECO:0000313" key="4">
    <source>
        <dbReference type="Proteomes" id="UP000005222"/>
    </source>
</evidence>
<dbReference type="Proteomes" id="UP000005222">
    <property type="component" value="Chromosome F"/>
</dbReference>
<dbReference type="OMA" id="HRHIEIN"/>
<dbReference type="EMBL" id="FO082054">
    <property type="protein sequence ID" value="CCE89052.1"/>
    <property type="molecule type" value="Genomic_DNA"/>
</dbReference>
<feature type="region of interest" description="Disordered" evidence="1">
    <location>
        <begin position="360"/>
        <end position="386"/>
    </location>
</feature>
<dbReference type="InterPro" id="IPR045154">
    <property type="entry name" value="PCF11-like"/>
</dbReference>
<dbReference type="SMART" id="SM00582">
    <property type="entry name" value="RPR"/>
    <property type="match status" value="1"/>
</dbReference>
<feature type="domain" description="CID" evidence="2">
    <location>
        <begin position="4"/>
        <end position="141"/>
    </location>
</feature>
<dbReference type="PANTHER" id="PTHR15921">
    <property type="entry name" value="PRE-MRNA CLEAVAGE COMPLEX II"/>
    <property type="match status" value="1"/>
</dbReference>
<reference evidence="3 4" key="1">
    <citation type="journal article" date="2012" name="G3 (Bethesda)">
        <title>Pichia sorbitophila, an interspecies yeast hybrid reveals early steps of genome resolution following polyploidization.</title>
        <authorList>
            <person name="Leh Louis V."/>
            <person name="Despons L."/>
            <person name="Friedrich A."/>
            <person name="Martin T."/>
            <person name="Durrens P."/>
            <person name="Casaregola S."/>
            <person name="Neuveglise C."/>
            <person name="Fairhead C."/>
            <person name="Marck C."/>
            <person name="Cruz J.A."/>
            <person name="Straub M.L."/>
            <person name="Kugler V."/>
            <person name="Sacerdot C."/>
            <person name="Uzunov Z."/>
            <person name="Thierry A."/>
            <person name="Weiss S."/>
            <person name="Bleykasten C."/>
            <person name="De Montigny J."/>
            <person name="Jacques N."/>
            <person name="Jung P."/>
            <person name="Lemaire M."/>
            <person name="Mallet S."/>
            <person name="Morel G."/>
            <person name="Richard G.F."/>
            <person name="Sarkar A."/>
            <person name="Savel G."/>
            <person name="Schacherer J."/>
            <person name="Seret M.L."/>
            <person name="Talla E."/>
            <person name="Samson G."/>
            <person name="Jubin C."/>
            <person name="Poulain J."/>
            <person name="Vacherie B."/>
            <person name="Barbe V."/>
            <person name="Pelletier E."/>
            <person name="Sherman D.J."/>
            <person name="Westhof E."/>
            <person name="Weissenbach J."/>
            <person name="Baret P.V."/>
            <person name="Wincker P."/>
            <person name="Gaillardin C."/>
            <person name="Dujon B."/>
            <person name="Souciet J.L."/>
        </authorList>
    </citation>
    <scope>NUCLEOTIDE SEQUENCE [LARGE SCALE GENOMIC DNA]</scope>
    <source>
        <strain evidence="4">ATCC MYA-4447 / BCRC 22081 / CBS 7064 / NBRC 10061 / NRRL Y-12695</strain>
    </source>
</reference>
<dbReference type="GO" id="GO:0000993">
    <property type="term" value="F:RNA polymerase II complex binding"/>
    <property type="evidence" value="ECO:0007669"/>
    <property type="project" value="InterPro"/>
</dbReference>
<protein>
    <submittedName>
        <fullName evidence="3">Piso0_001850 protein</fullName>
    </submittedName>
</protein>
<evidence type="ECO:0000259" key="2">
    <source>
        <dbReference type="PROSITE" id="PS51391"/>
    </source>
</evidence>
<keyword evidence="4" id="KW-1185">Reference proteome</keyword>
<dbReference type="GO" id="GO:0031124">
    <property type="term" value="P:mRNA 3'-end processing"/>
    <property type="evidence" value="ECO:0007669"/>
    <property type="project" value="InterPro"/>
</dbReference>
<sequence>MDVDEPFSADFYKHLLSSLVLNSRTLITELTTIAERSTDHASEIVNIIEARIQKCLPQYKLFAIYLLDSICKNIGNPYNLLFGPKLYKIFTETYLVVTDTPTRQSLINLFKTWATTKTSTGQDLFPLSVIQKIEEFIIKATSISQGNQPNIPIKLTPDMLLREGNCLLQYIIMLDNELEKLPEKDPRVIEFRKTNNTIRNNIISLINNTSDSILSKSKQEFENNVSRYHIELSGARKSIDDQSFLQAQFIGNFKQEEAHKKIEVNVKLAPDLKFFNFDRPFDQDGEFQSFLKSWGKPIVDIHTEKPPNNGISVSTDISVSSKPASEEGEEETKEEESQEPLSKSLGISLDSISFVDSVLGSPKNEVSKPQETDNLDSYDPERSFSQEFAPLAGEGISTNALKRKNSSESNVAKKVRFDI</sequence>
<dbReference type="HOGENOM" id="CLU_642678_0_0_1"/>
<dbReference type="OrthoDB" id="2129491at2759"/>
<dbReference type="PROSITE" id="PS51391">
    <property type="entry name" value="CID"/>
    <property type="match status" value="1"/>
</dbReference>